<proteinExistence type="predicted"/>
<dbReference type="InterPro" id="IPR057638">
    <property type="entry name" value="Ig_ZP2_2nd"/>
</dbReference>
<feature type="region of interest" description="Disordered" evidence="1">
    <location>
        <begin position="1145"/>
        <end position="1174"/>
    </location>
</feature>
<feature type="compositionally biased region" description="Polar residues" evidence="1">
    <location>
        <begin position="1313"/>
        <end position="1323"/>
    </location>
</feature>
<accession>A0A3B4UWH8</accession>
<feature type="compositionally biased region" description="Polar residues" evidence="1">
    <location>
        <begin position="1061"/>
        <end position="1075"/>
    </location>
</feature>
<sequence>MKTVAFIIRLVFLCCKFTERTTAAGHLEGFVEAYVQSECRDRYLWIQVASVQTPRFEAVDGNGVHSISEQLASRCGYTISTFKMDGFTTFRASYYSCFTHNQNDEVFTFRFNVIVSGGGGWISRPVSAVCSGLIWTHREIICEEDYMEVNVNREFSCGGQRGEGGQVWQAALSQAQKTAGAAWQLMFLQSDGQVSSMSISEAQTQGYSLTTTTQRMVLRSQYKQPHAKVIMVDGVPVEVIQVSLLFKRKLMVAMIDMSMACTVNSGSFDGAWLLWDVPWIMTPLVEEAVRFESQNLSVGVEGVLLDEPTATTRGFSLVQQGRLVQIRVPLGAEGGYRKSLVVNNMYKELYVIFLLYEHVFSLLHEDSSSINTRHRMLRVLDTPLLCRPPFSLDQTISDDQVFSIYLGNIPADVILEEVWINRKQLMMAENVERAISISPVVHVNGSRAYELRLPFEDAAVHWMYLGGGVVQYSIDINFTLTIMPQGDSYYHHTLITAQIFNAFPPEITAQCSDRGITFSLVRPPRAESLWEVGVDHEPLTSQLAAQRGYSLHHDTHKTNLEVPVFSIGYTYEGINLSDFYGTFKLLLRDSKTLEVQTSTSKRCLFKTEDMIVCSADGTMTVVMTPTATWPTVRPERTSLLDRTCGPKQADRSRVLFEFKVDSCGTRAMVGESYMVYENEILHDRQLIADGPNFITRESQFKLTVRCFYPLSGVNRLTVDRTFRSETPGYGSVKVFESLEDSARKVPAHECSHQVSRNAINTPTSHIHQTHQIPSAGGVLSHPGIRPRPNTGPSRFITVPGRHNKLASSSHDQQTFSILNLSAEPQTVSTHQVPQQVSSLSGHLMSLADDQNLLRYNQLQDSIKLSNLNTPSLDFVEERGEHSGSRDDIPALVLDSFSGTPGPVVAEQLESSWGSSGQTVTLPSLNSLNAQHSGQILYQSTLGQNGIVKLNQDVQNLKVDLSLDIQELNQQHETKQPLNSQGSFGGAMVNLEERSVYQPQSQYDPSQASQLRPVLQPPAQYSPDHISTTSGKLHLPSRDKKDVPTDTKHKNTVTDSSEETQESVSNEATSTATSWVHQNLKRTGSIERRNIETVQSGVQNIRVKPLSKLVSSGHQTNQKPVVKQENSQISNPSQYGTGMTAVSSDGNHWTSQQLQDHKSSNTRQEQTGFQKLKQGQGVHSVRVKLHQSAVIRLTDLSPNQQGQQQKLVQSMAEMGNSGGQESLGNVPQPTGASHMRLQVDDQSRVLNLQNPDFVIRGGTSRMTDLREDKPTDPITSSHEGLNPTSGGAGFTGSHTSLNGSGAPGSGLKIHSRSDCGSQYGSSVHQGIMRGKQFS</sequence>
<dbReference type="PANTHER" id="PTHR47130">
    <property type="entry name" value="SI:DKEY-19B23.11-RELATED"/>
    <property type="match status" value="1"/>
</dbReference>
<keyword evidence="2" id="KW-0732">Signal</keyword>
<dbReference type="Proteomes" id="UP000261420">
    <property type="component" value="Unplaced"/>
</dbReference>
<dbReference type="GeneTree" id="ENSGT00940000163503"/>
<dbReference type="SMART" id="SM00241">
    <property type="entry name" value="ZP"/>
    <property type="match status" value="1"/>
</dbReference>
<dbReference type="Ensembl" id="ENSSDUT00000023338.1">
    <property type="protein sequence ID" value="ENSSDUP00000022921.1"/>
    <property type="gene ID" value="ENSSDUG00000016671.1"/>
</dbReference>
<feature type="domain" description="ZP" evidence="3">
    <location>
        <begin position="612"/>
        <end position="872"/>
    </location>
</feature>
<dbReference type="Pfam" id="PF23344">
    <property type="entry name" value="ZP-N"/>
    <property type="match status" value="1"/>
</dbReference>
<dbReference type="Gene3D" id="2.60.40.3210">
    <property type="entry name" value="Zona pellucida, ZP-N domain"/>
    <property type="match status" value="1"/>
</dbReference>
<evidence type="ECO:0000313" key="4">
    <source>
        <dbReference type="Ensembl" id="ENSSDUP00000022921.1"/>
    </source>
</evidence>
<reference evidence="4" key="2">
    <citation type="submission" date="2025-09" db="UniProtKB">
        <authorList>
            <consortium name="Ensembl"/>
        </authorList>
    </citation>
    <scope>IDENTIFICATION</scope>
</reference>
<dbReference type="InterPro" id="IPR001507">
    <property type="entry name" value="ZP_dom"/>
</dbReference>
<feature type="compositionally biased region" description="Polar residues" evidence="1">
    <location>
        <begin position="1272"/>
        <end position="1284"/>
    </location>
</feature>
<dbReference type="InterPro" id="IPR058876">
    <property type="entry name" value="Ig-like_ZP"/>
</dbReference>
<dbReference type="InterPro" id="IPR055356">
    <property type="entry name" value="ZP-N"/>
</dbReference>
<evidence type="ECO:0000256" key="2">
    <source>
        <dbReference type="SAM" id="SignalP"/>
    </source>
</evidence>
<organism evidence="4 5">
    <name type="scientific">Seriola dumerili</name>
    <name type="common">Greater amberjack</name>
    <name type="synonym">Caranx dumerili</name>
    <dbReference type="NCBI Taxonomy" id="41447"/>
    <lineage>
        <taxon>Eukaryota</taxon>
        <taxon>Metazoa</taxon>
        <taxon>Chordata</taxon>
        <taxon>Craniata</taxon>
        <taxon>Vertebrata</taxon>
        <taxon>Euteleostomi</taxon>
        <taxon>Actinopterygii</taxon>
        <taxon>Neopterygii</taxon>
        <taxon>Teleostei</taxon>
        <taxon>Neoteleostei</taxon>
        <taxon>Acanthomorphata</taxon>
        <taxon>Carangaria</taxon>
        <taxon>Carangiformes</taxon>
        <taxon>Carangidae</taxon>
        <taxon>Seriola</taxon>
    </lineage>
</organism>
<dbReference type="Pfam" id="PF26562">
    <property type="entry name" value="Ig-like"/>
    <property type="match status" value="1"/>
</dbReference>
<dbReference type="OMA" id="GRMEMAN"/>
<feature type="region of interest" description="Disordered" evidence="1">
    <location>
        <begin position="1254"/>
        <end position="1333"/>
    </location>
</feature>
<evidence type="ECO:0000256" key="1">
    <source>
        <dbReference type="SAM" id="MobiDB-lite"/>
    </source>
</evidence>
<dbReference type="STRING" id="41447.ENSSDUP00000022921"/>
<feature type="chain" id="PRO_5017182295" description="ZP domain-containing protein" evidence="2">
    <location>
        <begin position="24"/>
        <end position="1333"/>
    </location>
</feature>
<evidence type="ECO:0000259" key="3">
    <source>
        <dbReference type="SMART" id="SM00241"/>
    </source>
</evidence>
<dbReference type="Pfam" id="PF23736">
    <property type="entry name" value="Ig_ZP2"/>
    <property type="match status" value="1"/>
</dbReference>
<feature type="region of interest" description="Disordered" evidence="1">
    <location>
        <begin position="1109"/>
        <end position="1131"/>
    </location>
</feature>
<reference evidence="4" key="1">
    <citation type="submission" date="2025-08" db="UniProtKB">
        <authorList>
            <consortium name="Ensembl"/>
        </authorList>
    </citation>
    <scope>IDENTIFICATION</scope>
</reference>
<protein>
    <recommendedName>
        <fullName evidence="3">ZP domain-containing protein</fullName>
    </recommendedName>
</protein>
<feature type="compositionally biased region" description="Basic and acidic residues" evidence="1">
    <location>
        <begin position="1035"/>
        <end position="1048"/>
    </location>
</feature>
<evidence type="ECO:0000313" key="5">
    <source>
        <dbReference type="Proteomes" id="UP000261420"/>
    </source>
</evidence>
<feature type="region of interest" description="Disordered" evidence="1">
    <location>
        <begin position="1015"/>
        <end position="1075"/>
    </location>
</feature>
<feature type="signal peptide" evidence="2">
    <location>
        <begin position="1"/>
        <end position="23"/>
    </location>
</feature>
<dbReference type="PANTHER" id="PTHR47130:SF6">
    <property type="entry name" value="EGG ENVELOPE GLYCOPROTEIN-LIKE PRECURSOR"/>
    <property type="match status" value="1"/>
</dbReference>
<name>A0A3B4UWH8_SERDU</name>
<keyword evidence="5" id="KW-1185">Reference proteome</keyword>